<dbReference type="PANTHER" id="PTHR12413:SF1">
    <property type="entry name" value="DOLICHYL PYROPHOSPHATE MAN9GLCNAC2 ALPHA-1,3-GLUCOSYLTRANSFERASE"/>
    <property type="match status" value="1"/>
</dbReference>
<feature type="transmembrane region" description="Helical" evidence="10">
    <location>
        <begin position="328"/>
        <end position="352"/>
    </location>
</feature>
<evidence type="ECO:0000256" key="4">
    <source>
        <dbReference type="ARBA" id="ARBA00022676"/>
    </source>
</evidence>
<dbReference type="EMBL" id="KV454544">
    <property type="protein sequence ID" value="ODV65714.1"/>
    <property type="molecule type" value="Genomic_DNA"/>
</dbReference>
<evidence type="ECO:0000256" key="6">
    <source>
        <dbReference type="ARBA" id="ARBA00022692"/>
    </source>
</evidence>
<dbReference type="OrthoDB" id="5589195at2759"/>
<dbReference type="GO" id="GO:0042281">
    <property type="term" value="F:dolichyl pyrophosphate Man9GlcNAc2 alpha-1,3-glucosyltransferase activity"/>
    <property type="evidence" value="ECO:0007669"/>
    <property type="project" value="EnsemblFungi"/>
</dbReference>
<keyword evidence="7 10" id="KW-0256">Endoplasmic reticulum</keyword>
<dbReference type="STRING" id="984485.A0A1E4REL6"/>
<feature type="transmembrane region" description="Helical" evidence="10">
    <location>
        <begin position="407"/>
        <end position="425"/>
    </location>
</feature>
<evidence type="ECO:0000256" key="8">
    <source>
        <dbReference type="ARBA" id="ARBA00022989"/>
    </source>
</evidence>
<dbReference type="AlphaFoldDB" id="A0A1E4REL6"/>
<dbReference type="Proteomes" id="UP000095085">
    <property type="component" value="Unassembled WGS sequence"/>
</dbReference>
<keyword evidence="9 10" id="KW-0472">Membrane</keyword>
<feature type="region of interest" description="Disordered" evidence="11">
    <location>
        <begin position="1"/>
        <end position="58"/>
    </location>
</feature>
<dbReference type="UniPathway" id="UPA00378"/>
<dbReference type="EC" id="2.4.1.-" evidence="10"/>
<keyword evidence="4 10" id="KW-0328">Glycosyltransferase</keyword>
<keyword evidence="6 10" id="KW-0812">Transmembrane</keyword>
<accession>A0A1E4REL6</accession>
<evidence type="ECO:0000313" key="13">
    <source>
        <dbReference type="Proteomes" id="UP000095085"/>
    </source>
</evidence>
<feature type="transmembrane region" description="Helical" evidence="10">
    <location>
        <begin position="97"/>
        <end position="115"/>
    </location>
</feature>
<sequence>MARSNSKKKSNTGAKEGSVPVQQAGSQDSSSPSTPSKKKAGKAKAKTIKSSKDSKGLNLGVSDTPGLYKKSSPMKDSPVYDLLHTFEKAPDQWAARYILILSSIILRAAIGLGSWSGKGQEPINGDFEAQRHWMEVTINLPIKEWYFYDLEYWGLDYPPLTAYHLWFFGKVGSLIEKEWFQFFTSRGIETSGIKTYMRWTSLISELVIFIPAVLQFISIMGKKLNLRRIDQIVLAAIILNQPSLILIDHGHFQYNSIMLGLFLFLLIDLIKGNFVLASVWFMSSILFKQMALYYAPFIFFFILSKLFIVKPGNRSWFKLIKTLNFTRLILIGVTIFITIITILSPFIILPIIKKEVNQIPKLIGQIVYRMFPFQRGLFEDKVANFWCTTNILIKYNKLFSPDELKKLSLALTLLSILPACLISFYKNVTKVAPSPMLIIYGFSSCAWGFYLFSFQVHEKSVLVPLIPSTLLIMINNEETISIIQWINNISLFSMYPLLKKDDLALQYFVMLLTINWLIGGFSMNLNKNLLWSRNLFWKLIISGSYLSIIAYHLIDYFAEPPSSLPDLFVLLNTTISFGCFSLFYCWLIYKLYKL</sequence>
<dbReference type="GO" id="GO:0018279">
    <property type="term" value="P:protein N-linked glycosylation via asparagine"/>
    <property type="evidence" value="ECO:0007669"/>
    <property type="project" value="EnsemblFungi"/>
</dbReference>
<evidence type="ECO:0000256" key="1">
    <source>
        <dbReference type="ARBA" id="ARBA00004477"/>
    </source>
</evidence>
<evidence type="ECO:0000256" key="7">
    <source>
        <dbReference type="ARBA" id="ARBA00022824"/>
    </source>
</evidence>
<organism evidence="12 13">
    <name type="scientific">Hyphopichia burtonii NRRL Y-1933</name>
    <dbReference type="NCBI Taxonomy" id="984485"/>
    <lineage>
        <taxon>Eukaryota</taxon>
        <taxon>Fungi</taxon>
        <taxon>Dikarya</taxon>
        <taxon>Ascomycota</taxon>
        <taxon>Saccharomycotina</taxon>
        <taxon>Pichiomycetes</taxon>
        <taxon>Debaryomycetaceae</taxon>
        <taxon>Hyphopichia</taxon>
    </lineage>
</organism>
<feature type="transmembrane region" description="Helical" evidence="10">
    <location>
        <begin position="535"/>
        <end position="554"/>
    </location>
</feature>
<dbReference type="RefSeq" id="XP_020074781.1">
    <property type="nucleotide sequence ID" value="XM_020219861.1"/>
</dbReference>
<proteinExistence type="inferred from homology"/>
<keyword evidence="8 10" id="KW-1133">Transmembrane helix</keyword>
<evidence type="ECO:0000313" key="12">
    <source>
        <dbReference type="EMBL" id="ODV65714.1"/>
    </source>
</evidence>
<feature type="transmembrane region" description="Helical" evidence="10">
    <location>
        <begin position="503"/>
        <end position="523"/>
    </location>
</feature>
<evidence type="ECO:0000256" key="10">
    <source>
        <dbReference type="RuleBase" id="RU363110"/>
    </source>
</evidence>
<feature type="compositionally biased region" description="Basic residues" evidence="11">
    <location>
        <begin position="36"/>
        <end position="49"/>
    </location>
</feature>
<feature type="compositionally biased region" description="Basic residues" evidence="11">
    <location>
        <begin position="1"/>
        <end position="10"/>
    </location>
</feature>
<comment type="similarity">
    <text evidence="3 10">Belongs to the ALG6/ALG8 glucosyltransferase family.</text>
</comment>
<dbReference type="Pfam" id="PF03155">
    <property type="entry name" value="Alg6_Alg8"/>
    <property type="match status" value="1"/>
</dbReference>
<evidence type="ECO:0000256" key="3">
    <source>
        <dbReference type="ARBA" id="ARBA00008715"/>
    </source>
</evidence>
<feature type="transmembrane region" description="Helical" evidence="10">
    <location>
        <begin position="291"/>
        <end position="308"/>
    </location>
</feature>
<dbReference type="GO" id="GO:0005789">
    <property type="term" value="C:endoplasmic reticulum membrane"/>
    <property type="evidence" value="ECO:0007669"/>
    <property type="project" value="UniProtKB-SubCell"/>
</dbReference>
<dbReference type="InterPro" id="IPR004856">
    <property type="entry name" value="Glyco_trans_ALG6/ALG8"/>
</dbReference>
<evidence type="ECO:0000256" key="11">
    <source>
        <dbReference type="SAM" id="MobiDB-lite"/>
    </source>
</evidence>
<evidence type="ECO:0000256" key="9">
    <source>
        <dbReference type="ARBA" id="ARBA00023136"/>
    </source>
</evidence>
<comment type="subcellular location">
    <subcellularLocation>
        <location evidence="1 10">Endoplasmic reticulum membrane</location>
        <topology evidence="1 10">Multi-pass membrane protein</topology>
    </subcellularLocation>
</comment>
<keyword evidence="5 10" id="KW-0808">Transferase</keyword>
<feature type="transmembrane region" description="Helical" evidence="10">
    <location>
        <begin position="437"/>
        <end position="454"/>
    </location>
</feature>
<gene>
    <name evidence="12" type="ORF">HYPBUDRAFT_143637</name>
</gene>
<feature type="transmembrane region" description="Helical" evidence="10">
    <location>
        <begin position="566"/>
        <end position="589"/>
    </location>
</feature>
<feature type="transmembrane region" description="Helical" evidence="10">
    <location>
        <begin position="257"/>
        <end position="279"/>
    </location>
</feature>
<keyword evidence="13" id="KW-1185">Reference proteome</keyword>
<protein>
    <recommendedName>
        <fullName evidence="10">Alpha-1,3-glucosyltransferase</fullName>
        <ecNumber evidence="10">2.4.1.-</ecNumber>
    </recommendedName>
</protein>
<feature type="transmembrane region" description="Helical" evidence="10">
    <location>
        <begin position="199"/>
        <end position="220"/>
    </location>
</feature>
<reference evidence="13" key="1">
    <citation type="submission" date="2016-05" db="EMBL/GenBank/DDBJ databases">
        <title>Comparative genomics of biotechnologically important yeasts.</title>
        <authorList>
            <consortium name="DOE Joint Genome Institute"/>
            <person name="Riley R."/>
            <person name="Haridas S."/>
            <person name="Wolfe K.H."/>
            <person name="Lopes M.R."/>
            <person name="Hittinger C.T."/>
            <person name="Goker M."/>
            <person name="Salamov A."/>
            <person name="Wisecaver J."/>
            <person name="Long T.M."/>
            <person name="Aerts A.L."/>
            <person name="Barry K."/>
            <person name="Choi C."/>
            <person name="Clum A."/>
            <person name="Coughlan A.Y."/>
            <person name="Deshpande S."/>
            <person name="Douglass A.P."/>
            <person name="Hanson S.J."/>
            <person name="Klenk H.-P."/>
            <person name="Labutti K."/>
            <person name="Lapidus A."/>
            <person name="Lindquist E."/>
            <person name="Lipzen A."/>
            <person name="Meier-Kolthoff J.P."/>
            <person name="Ohm R.A."/>
            <person name="Otillar R.P."/>
            <person name="Pangilinan J."/>
            <person name="Peng Y."/>
            <person name="Rokas A."/>
            <person name="Rosa C.A."/>
            <person name="Scheuner C."/>
            <person name="Sibirny A.A."/>
            <person name="Slot J.C."/>
            <person name="Stielow J.B."/>
            <person name="Sun H."/>
            <person name="Kurtzman C.P."/>
            <person name="Blackwell M."/>
            <person name="Grigoriev I.V."/>
            <person name="Jeffries T.W."/>
        </authorList>
    </citation>
    <scope>NUCLEOTIDE SEQUENCE [LARGE SCALE GENOMIC DNA]</scope>
    <source>
        <strain evidence="13">NRRL Y-1933</strain>
    </source>
</reference>
<evidence type="ECO:0000256" key="5">
    <source>
        <dbReference type="ARBA" id="ARBA00022679"/>
    </source>
</evidence>
<evidence type="ECO:0000256" key="2">
    <source>
        <dbReference type="ARBA" id="ARBA00004922"/>
    </source>
</evidence>
<feature type="compositionally biased region" description="Low complexity" evidence="11">
    <location>
        <begin position="23"/>
        <end position="35"/>
    </location>
</feature>
<dbReference type="PANTHER" id="PTHR12413">
    <property type="entry name" value="DOLICHYL GLYCOSYLTRANSFERASE"/>
    <property type="match status" value="1"/>
</dbReference>
<dbReference type="GeneID" id="30994411"/>
<dbReference type="GO" id="GO:0009060">
    <property type="term" value="P:aerobic respiration"/>
    <property type="evidence" value="ECO:0007669"/>
    <property type="project" value="EnsemblFungi"/>
</dbReference>
<comment type="pathway">
    <text evidence="2 10">Protein modification; protein glycosylation.</text>
</comment>
<name>A0A1E4REL6_9ASCO</name>